<evidence type="ECO:0000313" key="14">
    <source>
        <dbReference type="EMBL" id="MBR0558910.1"/>
    </source>
</evidence>
<comment type="caution">
    <text evidence="10">Lacks conserved residue(s) required for the propagation of feature annotation.</text>
</comment>
<dbReference type="EC" id="2.5.1.75" evidence="10"/>
<feature type="binding site" evidence="10">
    <location>
        <begin position="14"/>
        <end position="19"/>
    </location>
    <ligand>
        <name>substrate</name>
    </ligand>
</feature>
<comment type="cofactor">
    <cofactor evidence="1 10">
        <name>Mg(2+)</name>
        <dbReference type="ChEBI" id="CHEBI:18420"/>
    </cofactor>
</comment>
<protein>
    <recommendedName>
        <fullName evidence="10">tRNA dimethylallyltransferase</fullName>
        <ecNumber evidence="10">2.5.1.75</ecNumber>
    </recommendedName>
    <alternativeName>
        <fullName evidence="10">Dimethylallyl diphosphate:tRNA dimethylallyltransferase</fullName>
        <shortName evidence="10">DMAPP:tRNA dimethylallyltransferase</shortName>
        <shortName evidence="10">DMATase</shortName>
    </alternativeName>
    <alternativeName>
        <fullName evidence="10">Isopentenyl-diphosphate:tRNA isopentenyltransferase</fullName>
        <shortName evidence="10">IPP transferase</shortName>
        <shortName evidence="10">IPPT</shortName>
        <shortName evidence="10">IPTase</shortName>
    </alternativeName>
</protein>
<dbReference type="InterPro" id="IPR039657">
    <property type="entry name" value="Dimethylallyltransferase"/>
</dbReference>
<comment type="function">
    <text evidence="2 10 12">Catalyzes the transfer of a dimethylallyl group onto the adenine at position 37 in tRNAs that read codons beginning with uridine, leading to the formation of N6-(dimethylallyl)adenosine (i(6)A).</text>
</comment>
<evidence type="ECO:0000256" key="2">
    <source>
        <dbReference type="ARBA" id="ARBA00003213"/>
    </source>
</evidence>
<dbReference type="RefSeq" id="WP_211680452.1">
    <property type="nucleotide sequence ID" value="NZ_JAGRQH010000001.1"/>
</dbReference>
<evidence type="ECO:0000256" key="7">
    <source>
        <dbReference type="ARBA" id="ARBA00022840"/>
    </source>
</evidence>
<evidence type="ECO:0000256" key="11">
    <source>
        <dbReference type="RuleBase" id="RU003783"/>
    </source>
</evidence>
<evidence type="ECO:0000256" key="4">
    <source>
        <dbReference type="ARBA" id="ARBA00022679"/>
    </source>
</evidence>
<evidence type="ECO:0000256" key="13">
    <source>
        <dbReference type="RuleBase" id="RU003785"/>
    </source>
</evidence>
<name>A0ABS5E4T3_9PROT</name>
<comment type="caution">
    <text evidence="14">The sequence shown here is derived from an EMBL/GenBank/DDBJ whole genome shotgun (WGS) entry which is preliminary data.</text>
</comment>
<dbReference type="PANTHER" id="PTHR11088:SF60">
    <property type="entry name" value="TRNA DIMETHYLALLYLTRANSFERASE"/>
    <property type="match status" value="1"/>
</dbReference>
<dbReference type="GO" id="GO:0052381">
    <property type="term" value="F:tRNA dimethylallyltransferase activity"/>
    <property type="evidence" value="ECO:0007669"/>
    <property type="project" value="UniProtKB-EC"/>
</dbReference>
<evidence type="ECO:0000256" key="3">
    <source>
        <dbReference type="ARBA" id="ARBA00005842"/>
    </source>
</evidence>
<evidence type="ECO:0000313" key="15">
    <source>
        <dbReference type="Proteomes" id="UP000677812"/>
    </source>
</evidence>
<comment type="similarity">
    <text evidence="3 10 13">Belongs to the IPP transferase family.</text>
</comment>
<dbReference type="Gene3D" id="1.10.20.140">
    <property type="match status" value="1"/>
</dbReference>
<dbReference type="EMBL" id="JAGRQH010000001">
    <property type="protein sequence ID" value="MBR0558910.1"/>
    <property type="molecule type" value="Genomic_DNA"/>
</dbReference>
<evidence type="ECO:0000256" key="8">
    <source>
        <dbReference type="ARBA" id="ARBA00022842"/>
    </source>
</evidence>
<feature type="binding site" evidence="10">
    <location>
        <begin position="12"/>
        <end position="19"/>
    </location>
    <ligand>
        <name>ATP</name>
        <dbReference type="ChEBI" id="CHEBI:30616"/>
    </ligand>
</feature>
<accession>A0ABS5E4T3</accession>
<evidence type="ECO:0000256" key="6">
    <source>
        <dbReference type="ARBA" id="ARBA00022741"/>
    </source>
</evidence>
<evidence type="ECO:0000256" key="1">
    <source>
        <dbReference type="ARBA" id="ARBA00001946"/>
    </source>
</evidence>
<feature type="region of interest" description="Interaction with substrate tRNA" evidence="10">
    <location>
        <begin position="37"/>
        <end position="40"/>
    </location>
</feature>
<evidence type="ECO:0000256" key="10">
    <source>
        <dbReference type="HAMAP-Rule" id="MF_00185"/>
    </source>
</evidence>
<dbReference type="Gene3D" id="3.40.50.300">
    <property type="entry name" value="P-loop containing nucleotide triphosphate hydrolases"/>
    <property type="match status" value="1"/>
</dbReference>
<dbReference type="InterPro" id="IPR018022">
    <property type="entry name" value="IPT"/>
</dbReference>
<dbReference type="Pfam" id="PF01715">
    <property type="entry name" value="IPPT"/>
    <property type="match status" value="1"/>
</dbReference>
<dbReference type="SUPFAM" id="SSF52540">
    <property type="entry name" value="P-loop containing nucleoside triphosphate hydrolases"/>
    <property type="match status" value="1"/>
</dbReference>
<proteinExistence type="inferred from homology"/>
<keyword evidence="5 10" id="KW-0819">tRNA processing</keyword>
<keyword evidence="4 10" id="KW-0808">Transferase</keyword>
<dbReference type="Proteomes" id="UP000677812">
    <property type="component" value="Unassembled WGS sequence"/>
</dbReference>
<dbReference type="HAMAP" id="MF_00185">
    <property type="entry name" value="IPP_trans"/>
    <property type="match status" value="1"/>
</dbReference>
<evidence type="ECO:0000256" key="9">
    <source>
        <dbReference type="ARBA" id="ARBA00049563"/>
    </source>
</evidence>
<reference evidence="14 15" key="1">
    <citation type="submission" date="2021-04" db="EMBL/GenBank/DDBJ databases">
        <title>The complete genome sequence of Neokomagataea sp. TBRC 2177.</title>
        <authorList>
            <person name="Charoenyingcharoen P."/>
            <person name="Yukphan P."/>
        </authorList>
    </citation>
    <scope>NUCLEOTIDE SEQUENCE [LARGE SCALE GENOMIC DNA]</scope>
    <source>
        <strain evidence="14 15">TBRC 2177</strain>
    </source>
</reference>
<comment type="subunit">
    <text evidence="10">Monomer.</text>
</comment>
<evidence type="ECO:0000256" key="5">
    <source>
        <dbReference type="ARBA" id="ARBA00022694"/>
    </source>
</evidence>
<dbReference type="NCBIfam" id="TIGR00174">
    <property type="entry name" value="miaA"/>
    <property type="match status" value="1"/>
</dbReference>
<organism evidence="14 15">
    <name type="scientific">Neokomagataea anthophila</name>
    <dbReference type="NCBI Taxonomy" id="2826925"/>
    <lineage>
        <taxon>Bacteria</taxon>
        <taxon>Pseudomonadati</taxon>
        <taxon>Pseudomonadota</taxon>
        <taxon>Alphaproteobacteria</taxon>
        <taxon>Acetobacterales</taxon>
        <taxon>Acetobacteraceae</taxon>
        <taxon>Neokomagataea</taxon>
    </lineage>
</organism>
<feature type="region of interest" description="Interaction with substrate tRNA" evidence="10">
    <location>
        <begin position="161"/>
        <end position="165"/>
    </location>
</feature>
<sequence>MNASRIAIIVAGPTCSGKSALAMDIARHQNGVVINADSMQVYRDLHILTARPSVEDEARVPHRLYGVLDAASPGSVAWWREQALAAMEACWAEGRMPILCGGTGMYLRALLEGLVEVPDPGESARNEARYLVEEIGPAALHARLVEVDPDTAETLRPNDAQRIARAWEVWRGTGRGLVAWRAEPGLPPASCRFVSVRLDPPRPELRASIKVRFDQMLAAGGLDEVAALVERGLDTALPAMRAHGVPELSAVLRQELSLAEAAEAAVLATGRYTRRQATWFRHHDLGKKEDSMVLLRRYPPNEQDSEKYKEKIQNFISNRVDLQSVAS</sequence>
<feature type="site" description="Interaction with substrate tRNA" evidence="10">
    <location>
        <position position="103"/>
    </location>
</feature>
<dbReference type="InterPro" id="IPR027417">
    <property type="entry name" value="P-loop_NTPase"/>
</dbReference>
<keyword evidence="15" id="KW-1185">Reference proteome</keyword>
<keyword evidence="6 10" id="KW-0547">Nucleotide-binding</keyword>
<evidence type="ECO:0000256" key="12">
    <source>
        <dbReference type="RuleBase" id="RU003784"/>
    </source>
</evidence>
<dbReference type="PANTHER" id="PTHR11088">
    <property type="entry name" value="TRNA DIMETHYLALLYLTRANSFERASE"/>
    <property type="match status" value="1"/>
</dbReference>
<gene>
    <name evidence="10 14" type="primary">miaA</name>
    <name evidence="14" type="ORF">KB213_02380</name>
</gene>
<feature type="site" description="Interaction with substrate tRNA" evidence="10">
    <location>
        <position position="125"/>
    </location>
</feature>
<keyword evidence="7 10" id="KW-0067">ATP-binding</keyword>
<keyword evidence="8 10" id="KW-0460">Magnesium</keyword>
<comment type="catalytic activity">
    <reaction evidence="9 10 11">
        <text>adenosine(37) in tRNA + dimethylallyl diphosphate = N(6)-dimethylallyladenosine(37) in tRNA + diphosphate</text>
        <dbReference type="Rhea" id="RHEA:26482"/>
        <dbReference type="Rhea" id="RHEA-COMP:10162"/>
        <dbReference type="Rhea" id="RHEA-COMP:10375"/>
        <dbReference type="ChEBI" id="CHEBI:33019"/>
        <dbReference type="ChEBI" id="CHEBI:57623"/>
        <dbReference type="ChEBI" id="CHEBI:74411"/>
        <dbReference type="ChEBI" id="CHEBI:74415"/>
        <dbReference type="EC" id="2.5.1.75"/>
    </reaction>
</comment>